<evidence type="ECO:0000313" key="1">
    <source>
        <dbReference type="EMBL" id="KAJ8012592.1"/>
    </source>
</evidence>
<dbReference type="EMBL" id="CM055731">
    <property type="protein sequence ID" value="KAJ8012592.1"/>
    <property type="molecule type" value="Genomic_DNA"/>
</dbReference>
<organism evidence="1 2">
    <name type="scientific">Dallia pectoralis</name>
    <name type="common">Alaska blackfish</name>
    <dbReference type="NCBI Taxonomy" id="75939"/>
    <lineage>
        <taxon>Eukaryota</taxon>
        <taxon>Metazoa</taxon>
        <taxon>Chordata</taxon>
        <taxon>Craniata</taxon>
        <taxon>Vertebrata</taxon>
        <taxon>Euteleostomi</taxon>
        <taxon>Actinopterygii</taxon>
        <taxon>Neopterygii</taxon>
        <taxon>Teleostei</taxon>
        <taxon>Protacanthopterygii</taxon>
        <taxon>Esociformes</taxon>
        <taxon>Umbridae</taxon>
        <taxon>Dallia</taxon>
    </lineage>
</organism>
<accession>A0ACC2H9N9</accession>
<comment type="caution">
    <text evidence="1">The sequence shown here is derived from an EMBL/GenBank/DDBJ whole genome shotgun (WGS) entry which is preliminary data.</text>
</comment>
<reference evidence="1" key="1">
    <citation type="submission" date="2021-05" db="EMBL/GenBank/DDBJ databases">
        <authorList>
            <person name="Pan Q."/>
            <person name="Jouanno E."/>
            <person name="Zahm M."/>
            <person name="Klopp C."/>
            <person name="Cabau C."/>
            <person name="Louis A."/>
            <person name="Berthelot C."/>
            <person name="Parey E."/>
            <person name="Roest Crollius H."/>
            <person name="Montfort J."/>
            <person name="Robinson-Rechavi M."/>
            <person name="Bouchez O."/>
            <person name="Lampietro C."/>
            <person name="Lopez Roques C."/>
            <person name="Donnadieu C."/>
            <person name="Postlethwait J."/>
            <person name="Bobe J."/>
            <person name="Dillon D."/>
            <person name="Chandos A."/>
            <person name="von Hippel F."/>
            <person name="Guiguen Y."/>
        </authorList>
    </citation>
    <scope>NUCLEOTIDE SEQUENCE</scope>
    <source>
        <strain evidence="1">YG-Jan2019</strain>
    </source>
</reference>
<evidence type="ECO:0000313" key="2">
    <source>
        <dbReference type="Proteomes" id="UP001157502"/>
    </source>
</evidence>
<name>A0ACC2H9N9_DALPE</name>
<protein>
    <submittedName>
        <fullName evidence="1">Uncharacterized protein</fullName>
    </submittedName>
</protein>
<keyword evidence="2" id="KW-1185">Reference proteome</keyword>
<proteinExistence type="predicted"/>
<gene>
    <name evidence="1" type="ORF">DPEC_G00044470</name>
</gene>
<sequence>MREVSALLYVLLKYITPVEISARNQLILSEKFCFGEMETRRLRRDIRGLLGDYIGLKLRENGFDPQGKEPTTMLDDLAHYDLAISVALWWLEQEEGCNLMDTDIIGDGNPGRKARYPSHLEREAMILSSFAGMILNSLPVEDILALYSTKPSTAYSQHSKSAIVHPFSLSYHPFAMLSSFKVVDHSRKHSQKLKRWLSVQAKAGAAPAGRKASVRSSSKSNSFLSDSGTSSKEQTEQYEESKESLQDK</sequence>
<dbReference type="Proteomes" id="UP001157502">
    <property type="component" value="Chromosome 4"/>
</dbReference>